<dbReference type="EMBL" id="LWQS01000037">
    <property type="protein sequence ID" value="OAN47506.1"/>
    <property type="molecule type" value="Genomic_DNA"/>
</dbReference>
<feature type="transmembrane region" description="Helical" evidence="1">
    <location>
        <begin position="590"/>
        <end position="606"/>
    </location>
</feature>
<organism evidence="2 3">
    <name type="scientific">Chloroflexus islandicus</name>
    <dbReference type="NCBI Taxonomy" id="1707952"/>
    <lineage>
        <taxon>Bacteria</taxon>
        <taxon>Bacillati</taxon>
        <taxon>Chloroflexota</taxon>
        <taxon>Chloroflexia</taxon>
        <taxon>Chloroflexales</taxon>
        <taxon>Chloroflexineae</taxon>
        <taxon>Chloroflexaceae</taxon>
        <taxon>Chloroflexus</taxon>
    </lineage>
</organism>
<evidence type="ECO:0000313" key="2">
    <source>
        <dbReference type="EMBL" id="OAN47506.1"/>
    </source>
</evidence>
<dbReference type="Proteomes" id="UP000078287">
    <property type="component" value="Unassembled WGS sequence"/>
</dbReference>
<feature type="transmembrane region" description="Helical" evidence="1">
    <location>
        <begin position="346"/>
        <end position="366"/>
    </location>
</feature>
<dbReference type="OrthoDB" id="138190at2"/>
<evidence type="ECO:0008006" key="4">
    <source>
        <dbReference type="Google" id="ProtNLM"/>
    </source>
</evidence>
<feature type="transmembrane region" description="Helical" evidence="1">
    <location>
        <begin position="266"/>
        <end position="286"/>
    </location>
</feature>
<accession>A0A178MG10</accession>
<name>A0A178MG10_9CHLR</name>
<sequence>MRHDWRPALLLLALVLIGCGLAYQTPLSVHLAVGGDPLTRRREDDAPFLQMVHAAEPALPAVAAWWELPGAADPYRWTQPESVISLPGLGGGYWLVTVRAQGGRPDGAPTATAWQAGALPPVAFELPAAPSRRYTLLVPADGTVRLVMRSDAFQAAGDPRALGFVLRSTHVQTIGGWRAPDWGQLGWIGLTLAAAWLWSHTAALPPRWALSVISLGGGAAIAAIALSRPAFALLTPILAALSAGATAINVGLALRWPQQLAWRQAIGLALLALIVRLAGLLHPHAISSDAGFHANNLLRFGLGHAFLTAGLPAEAGGGAAPYPAGFYLIALPFQILFGDDFAARRLLVTIVAAALDSLFCVAIWWWVRQAGFGQRAALLSAACYLSATQSLEALAIGELANVGGQALILPALLGLSMGAASHSSHRLALSGLALAIAAGLMAHSGVTLGFGLLIGWAWLLAWRQPAAIVTPARLFIAAAGGIALALIVMYTTPVYLELISGRGGQGASGGQAPMQIITETILALSGWQPPQRRGLPAPLGLALANLAGLWIIWRTQQPTTTALRWLLGAWWGGALSGLGLLLIADQGLRWMLFLYPALCIPAGIALDRLAAHARWGRVAAAAWLMAIIGQGAILWVGQIRDYLH</sequence>
<dbReference type="AlphaFoldDB" id="A0A178MG10"/>
<dbReference type="PROSITE" id="PS51257">
    <property type="entry name" value="PROKAR_LIPOPROTEIN"/>
    <property type="match status" value="1"/>
</dbReference>
<protein>
    <recommendedName>
        <fullName evidence="4">Glycosyltransferase RgtA/B/C/D-like domain-containing protein</fullName>
    </recommendedName>
</protein>
<feature type="transmembrane region" description="Helical" evidence="1">
    <location>
        <begin position="208"/>
        <end position="227"/>
    </location>
</feature>
<keyword evidence="1" id="KW-0472">Membrane</keyword>
<feature type="transmembrane region" description="Helical" evidence="1">
    <location>
        <begin position="565"/>
        <end position="584"/>
    </location>
</feature>
<dbReference type="STRING" id="1707952.A6A03_10465"/>
<evidence type="ECO:0000256" key="1">
    <source>
        <dbReference type="SAM" id="Phobius"/>
    </source>
</evidence>
<feature type="transmembrane region" description="Helical" evidence="1">
    <location>
        <begin position="535"/>
        <end position="553"/>
    </location>
</feature>
<feature type="transmembrane region" description="Helical" evidence="1">
    <location>
        <begin position="432"/>
        <end position="462"/>
    </location>
</feature>
<comment type="caution">
    <text evidence="2">The sequence shown here is derived from an EMBL/GenBank/DDBJ whole genome shotgun (WGS) entry which is preliminary data.</text>
</comment>
<keyword evidence="1" id="KW-0812">Transmembrane</keyword>
<keyword evidence="1" id="KW-1133">Transmembrane helix</keyword>
<evidence type="ECO:0000313" key="3">
    <source>
        <dbReference type="Proteomes" id="UP000078287"/>
    </source>
</evidence>
<feature type="transmembrane region" description="Helical" evidence="1">
    <location>
        <begin position="474"/>
        <end position="496"/>
    </location>
</feature>
<reference evidence="2 3" key="1">
    <citation type="submission" date="2016-04" db="EMBL/GenBank/DDBJ databases">
        <title>Chloroflexus islandicus sp. nov., a thermophilic filamentous anoxygenic phototrophic bacterium from geyser Strokkur (Iceland).</title>
        <authorList>
            <person name="Gaisin V.A."/>
            <person name="Kalashnikov A.M."/>
            <person name="Sukhacheva M.V."/>
            <person name="Grouzdev D.S."/>
            <person name="Ivanov T.M."/>
            <person name="Kuznetsov B."/>
            <person name="Gorlenko V.M."/>
        </authorList>
    </citation>
    <scope>NUCLEOTIDE SEQUENCE [LARGE SCALE GENOMIC DNA]</scope>
    <source>
        <strain evidence="3">isl-2</strain>
    </source>
</reference>
<proteinExistence type="predicted"/>
<gene>
    <name evidence="2" type="ORF">A6A03_10465</name>
</gene>
<feature type="transmembrane region" description="Helical" evidence="1">
    <location>
        <begin position="319"/>
        <end position="337"/>
    </location>
</feature>
<keyword evidence="3" id="KW-1185">Reference proteome</keyword>
<feature type="transmembrane region" description="Helical" evidence="1">
    <location>
        <begin position="233"/>
        <end position="254"/>
    </location>
</feature>
<feature type="transmembrane region" description="Helical" evidence="1">
    <location>
        <begin position="618"/>
        <end position="637"/>
    </location>
</feature>